<sequence length="121" mass="13349">MVTYLSPVSGYKPTEVAVTCLDKDKSYDYFLNKYSFSVSNILYRILGYIPNLGSVSGAVLDINGIADSVAISKVKEADGCAEIINTYSREWGTKASILTGWSDCYNIYVPSNATNVKFTRF</sequence>
<dbReference type="Proteomes" id="UP000962161">
    <property type="component" value="Chromosome"/>
</dbReference>
<name>A0AAE6I6G5_CLOSG</name>
<proteinExistence type="predicted"/>
<protein>
    <submittedName>
        <fullName evidence="1">Uncharacterized protein</fullName>
    </submittedName>
</protein>
<dbReference type="RefSeq" id="WP_061329859.1">
    <property type="nucleotide sequence ID" value="NZ_CP022405.1"/>
</dbReference>
<dbReference type="EMBL" id="CP022405">
    <property type="protein sequence ID" value="QDY32650.1"/>
    <property type="molecule type" value="Genomic_DNA"/>
</dbReference>
<gene>
    <name evidence="1" type="ORF">CGS26_09895</name>
</gene>
<organism evidence="1 2">
    <name type="scientific">Clostridium sporogenes</name>
    <dbReference type="NCBI Taxonomy" id="1509"/>
    <lineage>
        <taxon>Bacteria</taxon>
        <taxon>Bacillati</taxon>
        <taxon>Bacillota</taxon>
        <taxon>Clostridia</taxon>
        <taxon>Eubacteriales</taxon>
        <taxon>Clostridiaceae</taxon>
        <taxon>Clostridium</taxon>
    </lineage>
</organism>
<evidence type="ECO:0000313" key="1">
    <source>
        <dbReference type="EMBL" id="QDY32650.1"/>
    </source>
</evidence>
<evidence type="ECO:0000313" key="2">
    <source>
        <dbReference type="Proteomes" id="UP000962161"/>
    </source>
</evidence>
<accession>A0AAE6I6G5</accession>
<dbReference type="AlphaFoldDB" id="A0AAE6I6G5"/>
<reference evidence="1" key="1">
    <citation type="submission" date="2017-07" db="EMBL/GenBank/DDBJ databases">
        <title>Genome sequencing of BoNT-producing clostridia.</title>
        <authorList>
            <person name="Williamson C."/>
        </authorList>
    </citation>
    <scope>NUCLEOTIDE SEQUENCE</scope>
    <source>
        <strain evidence="1">AM553</strain>
    </source>
</reference>